<dbReference type="RefSeq" id="WP_184020815.1">
    <property type="nucleotide sequence ID" value="NZ_JACHFD010000021.1"/>
</dbReference>
<protein>
    <submittedName>
        <fullName evidence="1">Uncharacterized protein</fullName>
    </submittedName>
</protein>
<name>A0A840V591_9BACT</name>
<evidence type="ECO:0000313" key="2">
    <source>
        <dbReference type="Proteomes" id="UP000557717"/>
    </source>
</evidence>
<dbReference type="EMBL" id="JACHFD010000021">
    <property type="protein sequence ID" value="MBB5353185.1"/>
    <property type="molecule type" value="Genomic_DNA"/>
</dbReference>
<dbReference type="Proteomes" id="UP000557717">
    <property type="component" value="Unassembled WGS sequence"/>
</dbReference>
<accession>A0A840V591</accession>
<evidence type="ECO:0000313" key="1">
    <source>
        <dbReference type="EMBL" id="MBB5353185.1"/>
    </source>
</evidence>
<dbReference type="AlphaFoldDB" id="A0A840V591"/>
<sequence>MIRPLLLLLLVCGVSQAINVRFLAWDETVAAREIVAASGATGGKEITALHPLKRTDAVSMTAVDGKLILRTPDKTGPDDKPAEMAVPLPETVTRPLVVLLPDAKSPTGLRGFALNDSTQGFAWGTYRMINATPKELNLAFGKKRLRLPTGWKAVDVETSGEGSESVWMSTADNPNKALYTNVWSTSPEIRRLVFIVPGTDPRLGPLALKIIPEDRRNLAEAE</sequence>
<reference evidence="1 2" key="1">
    <citation type="submission" date="2020-08" db="EMBL/GenBank/DDBJ databases">
        <title>Genomic Encyclopedia of Type Strains, Phase IV (KMG-IV): sequencing the most valuable type-strain genomes for metagenomic binning, comparative biology and taxonomic classification.</title>
        <authorList>
            <person name="Goeker M."/>
        </authorList>
    </citation>
    <scope>NUCLEOTIDE SEQUENCE [LARGE SCALE GENOMIC DNA]</scope>
    <source>
        <strain evidence="1 2">YC6886</strain>
    </source>
</reference>
<keyword evidence="2" id="KW-1185">Reference proteome</keyword>
<organism evidence="1 2">
    <name type="scientific">Haloferula luteola</name>
    <dbReference type="NCBI Taxonomy" id="595692"/>
    <lineage>
        <taxon>Bacteria</taxon>
        <taxon>Pseudomonadati</taxon>
        <taxon>Verrucomicrobiota</taxon>
        <taxon>Verrucomicrobiia</taxon>
        <taxon>Verrucomicrobiales</taxon>
        <taxon>Verrucomicrobiaceae</taxon>
        <taxon>Haloferula</taxon>
    </lineage>
</organism>
<proteinExistence type="predicted"/>
<gene>
    <name evidence="1" type="ORF">HNR46_003439</name>
</gene>
<comment type="caution">
    <text evidence="1">The sequence shown here is derived from an EMBL/GenBank/DDBJ whole genome shotgun (WGS) entry which is preliminary data.</text>
</comment>